<sequence>MRLLTALLLLVVAGCGVRPSGVTEHGEAPTGVAPGVTLYFLDDAGGLRPSFRETERLGSVSEALSLLLTGPGTASGQRTGITSDTTPRVVVVTKAGLVQVVVPLALSEVTPRGIDQIVCTTLAVHVQSGGDRSTKVQVRFTQPTPESEVERTCPVIS</sequence>
<name>A0A1G7ULP5_9PSEU</name>
<dbReference type="Proteomes" id="UP000199623">
    <property type="component" value="Unassembled WGS sequence"/>
</dbReference>
<evidence type="ECO:0000313" key="2">
    <source>
        <dbReference type="Proteomes" id="UP000199623"/>
    </source>
</evidence>
<protein>
    <recommendedName>
        <fullName evidence="3">Sporulation and spore germination</fullName>
    </recommendedName>
</protein>
<accession>A0A1G7ULP5</accession>
<reference evidence="2" key="1">
    <citation type="submission" date="2016-10" db="EMBL/GenBank/DDBJ databases">
        <authorList>
            <person name="Varghese N."/>
            <person name="Submissions S."/>
        </authorList>
    </citation>
    <scope>NUCLEOTIDE SEQUENCE [LARGE SCALE GENOMIC DNA]</scope>
    <source>
        <strain evidence="2">CGMCC 4.3506</strain>
    </source>
</reference>
<evidence type="ECO:0000313" key="1">
    <source>
        <dbReference type="EMBL" id="SDG48151.1"/>
    </source>
</evidence>
<organism evidence="1 2">
    <name type="scientific">Lentzea fradiae</name>
    <dbReference type="NCBI Taxonomy" id="200378"/>
    <lineage>
        <taxon>Bacteria</taxon>
        <taxon>Bacillati</taxon>
        <taxon>Actinomycetota</taxon>
        <taxon>Actinomycetes</taxon>
        <taxon>Pseudonocardiales</taxon>
        <taxon>Pseudonocardiaceae</taxon>
        <taxon>Lentzea</taxon>
    </lineage>
</organism>
<dbReference type="EMBL" id="FNCC01000008">
    <property type="protein sequence ID" value="SDG48151.1"/>
    <property type="molecule type" value="Genomic_DNA"/>
</dbReference>
<keyword evidence="2" id="KW-1185">Reference proteome</keyword>
<proteinExistence type="predicted"/>
<gene>
    <name evidence="1" type="ORF">SAMN05216553_108271</name>
</gene>
<dbReference type="OrthoDB" id="3626700at2"/>
<dbReference type="STRING" id="200378.SAMN05216553_108271"/>
<evidence type="ECO:0008006" key="3">
    <source>
        <dbReference type="Google" id="ProtNLM"/>
    </source>
</evidence>
<dbReference type="RefSeq" id="WP_090051460.1">
    <property type="nucleotide sequence ID" value="NZ_FNCC01000008.1"/>
</dbReference>
<dbReference type="PROSITE" id="PS51257">
    <property type="entry name" value="PROKAR_LIPOPROTEIN"/>
    <property type="match status" value="1"/>
</dbReference>
<dbReference type="AlphaFoldDB" id="A0A1G7ULP5"/>